<dbReference type="PANTHER" id="PTHR30461">
    <property type="entry name" value="DNA-INVERTASE FROM LAMBDOID PROPHAGE"/>
    <property type="match status" value="1"/>
</dbReference>
<feature type="coiled-coil region" evidence="1">
    <location>
        <begin position="407"/>
        <end position="434"/>
    </location>
</feature>
<evidence type="ECO:0000256" key="1">
    <source>
        <dbReference type="SAM" id="Coils"/>
    </source>
</evidence>
<dbReference type="Pfam" id="PF00239">
    <property type="entry name" value="Resolvase"/>
    <property type="match status" value="1"/>
</dbReference>
<evidence type="ECO:0000259" key="2">
    <source>
        <dbReference type="PROSITE" id="PS51737"/>
    </source>
</evidence>
<accession>A0A4Q2K9Y6</accession>
<dbReference type="InterPro" id="IPR025378">
    <property type="entry name" value="DUF4368"/>
</dbReference>
<dbReference type="SUPFAM" id="SSF53041">
    <property type="entry name" value="Resolvase-like"/>
    <property type="match status" value="1"/>
</dbReference>
<keyword evidence="4" id="KW-1185">Reference proteome</keyword>
<dbReference type="InterPro" id="IPR038109">
    <property type="entry name" value="DNA_bind_recomb_sf"/>
</dbReference>
<dbReference type="EMBL" id="SDOZ01000003">
    <property type="protein sequence ID" value="RXZ58167.1"/>
    <property type="molecule type" value="Genomic_DNA"/>
</dbReference>
<dbReference type="Pfam" id="PF14287">
    <property type="entry name" value="DUF4368"/>
    <property type="match status" value="1"/>
</dbReference>
<evidence type="ECO:0000313" key="3">
    <source>
        <dbReference type="EMBL" id="RXZ58167.1"/>
    </source>
</evidence>
<comment type="caution">
    <text evidence="3">The sequence shown here is derived from an EMBL/GenBank/DDBJ whole genome shotgun (WGS) entry which is preliminary data.</text>
</comment>
<dbReference type="Proteomes" id="UP000291269">
    <property type="component" value="Unassembled WGS sequence"/>
</dbReference>
<gene>
    <name evidence="3" type="ORF">ESZ91_08900</name>
</gene>
<dbReference type="InterPro" id="IPR006119">
    <property type="entry name" value="Resolv_N"/>
</dbReference>
<dbReference type="InterPro" id="IPR036162">
    <property type="entry name" value="Resolvase-like_N_sf"/>
</dbReference>
<sequence>MRTQNNIQEKITALYCRLSRDDEQEGDSNSIVHQKEILMKYAKEHKFRNIETFVDDGYSGTNFKRPDFQRLMQKVENGEVGTIIVKDMSRLGRDYLKVGVYTEITFPEAEVRFIAINDGVDSNSQVDNDFTPFRNIINEWYAKDTSKKIRAVFRSKGNSGKHLCTVPPFGYIKDPNDKDKWIVDEEAAKTVKEIFNLCMQGFGPTQIARILNERKVETPICHYDKLGIKHPAKSATPELWCSDTIKNILSNPHYTGCTVNFRTTKKSYKNKKKLWNDPSKWVTFEGTQEAIVDKQTYETVQKIREGRRRPTPMGEMNVFSGMVYCADCGKKMYLCRCSTMKQKEYFNCSSYRKQKKSTCSSHHITVEAIEKIVLSYLKRVSDFVIDHEKEFIDVAIEHSRMLSKKEIAKKVKQVSEAENRIRTLNKVIQSLYEDKVLGKISEERFILMAETYEQEQFTLKETIANSKCEIERYDEINDNINNFVSVVVKTGRINKLTPEIVRLLIDKIIVSEKVKTENGFKRTVTIFLTHVGEIELP</sequence>
<dbReference type="InterPro" id="IPR011109">
    <property type="entry name" value="DNA_bind_recombinase_dom"/>
</dbReference>
<dbReference type="CDD" id="cd03770">
    <property type="entry name" value="SR_TndX_transposase"/>
    <property type="match status" value="1"/>
</dbReference>
<dbReference type="InterPro" id="IPR025827">
    <property type="entry name" value="Zn_ribbon_recom_dom"/>
</dbReference>
<feature type="domain" description="Recombinase" evidence="2">
    <location>
        <begin position="168"/>
        <end position="310"/>
    </location>
</feature>
<dbReference type="Pfam" id="PF07508">
    <property type="entry name" value="Recombinase"/>
    <property type="match status" value="1"/>
</dbReference>
<protein>
    <submittedName>
        <fullName evidence="3">DUF4368 domain-containing protein</fullName>
    </submittedName>
</protein>
<dbReference type="Pfam" id="PF13408">
    <property type="entry name" value="Zn_ribbon_recom"/>
    <property type="match status" value="1"/>
</dbReference>
<organism evidence="3 4">
    <name type="scientific">Candidatus Borkfalkia ceftriaxoniphila</name>
    <dbReference type="NCBI Taxonomy" id="2508949"/>
    <lineage>
        <taxon>Bacteria</taxon>
        <taxon>Bacillati</taxon>
        <taxon>Bacillota</taxon>
        <taxon>Clostridia</taxon>
        <taxon>Christensenellales</taxon>
        <taxon>Christensenellaceae</taxon>
        <taxon>Candidatus Borkfalkia</taxon>
    </lineage>
</organism>
<dbReference type="SMART" id="SM00857">
    <property type="entry name" value="Resolvase"/>
    <property type="match status" value="1"/>
</dbReference>
<proteinExistence type="predicted"/>
<dbReference type="Gene3D" id="3.90.1750.20">
    <property type="entry name" value="Putative Large Serine Recombinase, Chain B, Domain 2"/>
    <property type="match status" value="1"/>
</dbReference>
<dbReference type="PROSITE" id="PS51737">
    <property type="entry name" value="RECOMBINASE_DNA_BIND"/>
    <property type="match status" value="1"/>
</dbReference>
<name>A0A4Q2K9Y6_9FIRM</name>
<dbReference type="AlphaFoldDB" id="A0A4Q2K9Y6"/>
<dbReference type="GO" id="GO:0003677">
    <property type="term" value="F:DNA binding"/>
    <property type="evidence" value="ECO:0007669"/>
    <property type="project" value="InterPro"/>
</dbReference>
<dbReference type="PANTHER" id="PTHR30461:SF23">
    <property type="entry name" value="DNA RECOMBINASE-RELATED"/>
    <property type="match status" value="1"/>
</dbReference>
<keyword evidence="1" id="KW-0175">Coiled coil</keyword>
<dbReference type="OrthoDB" id="9804620at2"/>
<dbReference type="RefSeq" id="WP_129226398.1">
    <property type="nucleotide sequence ID" value="NZ_SDOZ01000003.1"/>
</dbReference>
<evidence type="ECO:0000313" key="4">
    <source>
        <dbReference type="Proteomes" id="UP000291269"/>
    </source>
</evidence>
<dbReference type="Gene3D" id="3.40.50.1390">
    <property type="entry name" value="Resolvase, N-terminal catalytic domain"/>
    <property type="match status" value="1"/>
</dbReference>
<reference evidence="3 4" key="1">
    <citation type="journal article" date="2019" name="Gut">
        <title>Antibiotics-induced monodominance of a novel gut bacterial order.</title>
        <authorList>
            <person name="Hildebrand F."/>
            <person name="Moitinho-Silva L."/>
            <person name="Blasche S."/>
            <person name="Jahn M.T."/>
            <person name="Gossmann T.I."/>
            <person name="Heuerta-Cepas J."/>
            <person name="Hercog R."/>
            <person name="Luetge M."/>
            <person name="Bahram M."/>
            <person name="Pryszlak A."/>
            <person name="Alves R.J."/>
            <person name="Waszak S.M."/>
            <person name="Zhu A."/>
            <person name="Ye L."/>
            <person name="Costea P.I."/>
            <person name="Aalvink S."/>
            <person name="Belzer C."/>
            <person name="Forslund S.K."/>
            <person name="Sunagawa S."/>
            <person name="Hentschel U."/>
            <person name="Merten C."/>
            <person name="Patil K.R."/>
            <person name="Benes V."/>
            <person name="Bork P."/>
        </authorList>
    </citation>
    <scope>NUCLEOTIDE SEQUENCE [LARGE SCALE GENOMIC DNA]</scope>
    <source>
        <strain evidence="3 4">HDS1380</strain>
    </source>
</reference>
<dbReference type="GO" id="GO:0000150">
    <property type="term" value="F:DNA strand exchange activity"/>
    <property type="evidence" value="ECO:0007669"/>
    <property type="project" value="InterPro"/>
</dbReference>
<dbReference type="InterPro" id="IPR050639">
    <property type="entry name" value="SSR_resolvase"/>
</dbReference>